<dbReference type="InterPro" id="IPR046341">
    <property type="entry name" value="SET_dom_sf"/>
</dbReference>
<dbReference type="GO" id="GO:0016279">
    <property type="term" value="F:protein-lysine N-methyltransferase activity"/>
    <property type="evidence" value="ECO:0007669"/>
    <property type="project" value="TreeGrafter"/>
</dbReference>
<feature type="compositionally biased region" description="Basic and acidic residues" evidence="1">
    <location>
        <begin position="350"/>
        <end position="359"/>
    </location>
</feature>
<evidence type="ECO:0000313" key="3">
    <source>
        <dbReference type="Proteomes" id="UP000324022"/>
    </source>
</evidence>
<dbReference type="Proteomes" id="UP000324022">
    <property type="component" value="Unassembled WGS sequence"/>
</dbReference>
<gene>
    <name evidence="2" type="ORF">UTRI_00094_B</name>
</gene>
<dbReference type="Gene3D" id="3.90.1410.10">
    <property type="entry name" value="set domain protein methyltransferase, domain 1"/>
    <property type="match status" value="1"/>
</dbReference>
<accession>A0A5C3DNI3</accession>
<dbReference type="InterPro" id="IPR050600">
    <property type="entry name" value="SETD3_SETD6_MTase"/>
</dbReference>
<feature type="compositionally biased region" description="Acidic residues" evidence="1">
    <location>
        <begin position="327"/>
        <end position="349"/>
    </location>
</feature>
<feature type="compositionally biased region" description="Basic residues" evidence="1">
    <location>
        <begin position="13"/>
        <end position="24"/>
    </location>
</feature>
<keyword evidence="3" id="KW-1185">Reference proteome</keyword>
<feature type="region of interest" description="Disordered" evidence="1">
    <location>
        <begin position="1"/>
        <end position="52"/>
    </location>
</feature>
<protein>
    <submittedName>
        <fullName evidence="2">Related to RKM3 - ribosomal lysine methyltransferase</fullName>
    </submittedName>
</protein>
<dbReference type="GO" id="GO:0005634">
    <property type="term" value="C:nucleus"/>
    <property type="evidence" value="ECO:0007669"/>
    <property type="project" value="TreeGrafter"/>
</dbReference>
<keyword evidence="2" id="KW-0489">Methyltransferase</keyword>
<reference evidence="2 3" key="1">
    <citation type="submission" date="2018-03" db="EMBL/GenBank/DDBJ databases">
        <authorList>
            <person name="Guldener U."/>
        </authorList>
    </citation>
    <scope>NUCLEOTIDE SEQUENCE [LARGE SCALE GENOMIC DNA]</scope>
    <source>
        <strain evidence="2 3">NBRC100155</strain>
    </source>
</reference>
<sequence>MSDASTSSVPPRASKRQRLQRKTQSHSTSASEASSTPATSCSPAPTVSTSKASQPATLTRFLEWCASQDITISPNLDLRYTGDHISWSISCHARSPIAPDTVIATIPKTAVLSRKTSALSPLLKGKYLSDSHETVGLELALCLLYERCLGSKSAFEPFLSILPRLPVPLPFLRDSDAPASSSSPWRWIAGTEASRIDTRASFSHLASSTSSTWTYDHDYGMCKSKALSYFYDVAIPILSRSRLFDTTQKQHLDALERAFLTAYTHVSSRDFIVDTFHGVALVPVADLFNHAETHTVQFESDQDVCEVCGVALLTGHEEGECRQSDVESGDVSEEEDCEEEDAKSDEDDENLHVDQHTSEEVETSDPPEDINQNEVNDESESESNMDEEDPEYSDTLDMRTLHAIPCDQEIYNTYGPLSNALLLTRYGFCLDTETDVERFTVDLRFPDERSSFFAAFLGGKSCSSVGFKKVDEVRTVFEQVLSLVAEQFPNATSENSNTEEEAKHQEQEIHNRAIDNLFRLETPLPSTPHWSLSTLTPLFHPNASTTEPIDQDLIDRDEITPLFLSSTGRISIPLFTLTYLMHRIRSDRTPSTLVNILATDFDQNNSLVQESFATLHTFCSLRLHNLHLTQHLEEGLNLLEPDQIQVQSIEKASIHHAYQEHAALQSALASLDQLITST</sequence>
<keyword evidence="2" id="KW-0808">Transferase</keyword>
<feature type="compositionally biased region" description="Low complexity" evidence="1">
    <location>
        <begin position="25"/>
        <end position="50"/>
    </location>
</feature>
<dbReference type="CDD" id="cd10527">
    <property type="entry name" value="SET_LSMT"/>
    <property type="match status" value="1"/>
</dbReference>
<organism evidence="2 3">
    <name type="scientific">Ustilago trichophora</name>
    <dbReference type="NCBI Taxonomy" id="86804"/>
    <lineage>
        <taxon>Eukaryota</taxon>
        <taxon>Fungi</taxon>
        <taxon>Dikarya</taxon>
        <taxon>Basidiomycota</taxon>
        <taxon>Ustilaginomycotina</taxon>
        <taxon>Ustilaginomycetes</taxon>
        <taxon>Ustilaginales</taxon>
        <taxon>Ustilaginaceae</taxon>
        <taxon>Ustilago</taxon>
    </lineage>
</organism>
<dbReference type="EMBL" id="OOIN01000001">
    <property type="protein sequence ID" value="SPO19703.1"/>
    <property type="molecule type" value="Genomic_DNA"/>
</dbReference>
<dbReference type="PANTHER" id="PTHR13271">
    <property type="entry name" value="UNCHARACTERIZED PUTATIVE METHYLTRANSFERASE"/>
    <property type="match status" value="1"/>
</dbReference>
<proteinExistence type="predicted"/>
<feature type="region of interest" description="Disordered" evidence="1">
    <location>
        <begin position="319"/>
        <end position="393"/>
    </location>
</feature>
<evidence type="ECO:0000256" key="1">
    <source>
        <dbReference type="SAM" id="MobiDB-lite"/>
    </source>
</evidence>
<dbReference type="AlphaFoldDB" id="A0A5C3DNI3"/>
<dbReference type="OrthoDB" id="441812at2759"/>
<dbReference type="SUPFAM" id="SSF82199">
    <property type="entry name" value="SET domain"/>
    <property type="match status" value="2"/>
</dbReference>
<feature type="compositionally biased region" description="Acidic residues" evidence="1">
    <location>
        <begin position="375"/>
        <end position="393"/>
    </location>
</feature>
<name>A0A5C3DNI3_9BASI</name>
<evidence type="ECO:0000313" key="2">
    <source>
        <dbReference type="EMBL" id="SPO19703.1"/>
    </source>
</evidence>
<dbReference type="GO" id="GO:0032259">
    <property type="term" value="P:methylation"/>
    <property type="evidence" value="ECO:0007669"/>
    <property type="project" value="UniProtKB-KW"/>
</dbReference>
<dbReference type="PANTHER" id="PTHR13271:SF34">
    <property type="entry name" value="N-LYSINE METHYLTRANSFERASE SETD6"/>
    <property type="match status" value="1"/>
</dbReference>